<dbReference type="InterPro" id="IPR015424">
    <property type="entry name" value="PyrdxlP-dep_Trfase"/>
</dbReference>
<dbReference type="Pfam" id="PF00155">
    <property type="entry name" value="Aminotran_1_2"/>
    <property type="match status" value="1"/>
</dbReference>
<gene>
    <name evidence="8" type="ORF">V5O48_016415</name>
</gene>
<sequence length="783" mass="88653">MTIRDSRPKSIDLTHHLNTLSRSRIPSPLKDIIKYMAEPGIISLAGGLPHPTLFPYHGLRLDAYAPDALTNQEQAARVPLYSAKSEEGAKINISSGLQYSHAKGSERLSSFVREFTEHVLHPGYLDFEILLHSGNTDAWNKVVSLLCEEEDYILVEQHTYPSAQALWAPMGCRGAPVDMDKDGIIPEALERLLERWNEAEMRGKRPKLLYVIPVAQNPTGATMTLERKKAVYDICVKYDVVICEDDPYYFLQLPAYASPEHRVSRPQSEMTSQELVASLVPTFVSLDWQGRVIRLETFSKTLGPGNRLGYFVCNPIFAERLLRATEVMTQSPSGWSQIVIEELLVTWGQQGFLRWLMGLRHSYAVRRDWMCDSLAECFDVVAAPEGALNDVVAYSRNRAKEVRSAPFFSFSYPKGGMFLWIKLDLSQNPAYQRMKANGEANAERKWADEFWVSMIKAKVPLLNLPTPGYPRVDVFYPLGSSSSWVLLHSDPEQRPTNEARAFGGLLSTGVFLRDLYLTNRSNVVAWWSYRNGKNSRAPKPMPPTSDSTNAEANNLRKYIRRLAFTDHEERDRMLNEWVKDDGVNQLVLSAAGAGSRHNSHELGQGASDDEGFESPSTRMDDSEQERARPFKRVRTKVEQRSRSPSADESVDQDDTQWRPESALRLSLKPATPADSESSSIVDDENGGTGRPNQQVSNWVDHYIGQSLRASSEANGPSYENRQTLLSNYFCWQGPRNSIVDQRVFENAMRENDPKYCSQFLLYSIYAHTIRYVPNLAELAHEYT</sequence>
<feature type="domain" description="Aminotransferase class I/classII large" evidence="7">
    <location>
        <begin position="128"/>
        <end position="380"/>
    </location>
</feature>
<evidence type="ECO:0000256" key="2">
    <source>
        <dbReference type="ARBA" id="ARBA00007441"/>
    </source>
</evidence>
<keyword evidence="3" id="KW-0032">Aminotransferase</keyword>
<evidence type="ECO:0000313" key="9">
    <source>
        <dbReference type="Proteomes" id="UP001465976"/>
    </source>
</evidence>
<reference evidence="8 9" key="1">
    <citation type="submission" date="2024-02" db="EMBL/GenBank/DDBJ databases">
        <title>A draft genome for the cacao thread blight pathogen Marasmius crinis-equi.</title>
        <authorList>
            <person name="Cohen S.P."/>
            <person name="Baruah I.K."/>
            <person name="Amoako-Attah I."/>
            <person name="Bukari Y."/>
            <person name="Meinhardt L.W."/>
            <person name="Bailey B.A."/>
        </authorList>
    </citation>
    <scope>NUCLEOTIDE SEQUENCE [LARGE SCALE GENOMIC DNA]</scope>
    <source>
        <strain evidence="8 9">GH-76</strain>
    </source>
</reference>
<dbReference type="SUPFAM" id="SSF53383">
    <property type="entry name" value="PLP-dependent transferases"/>
    <property type="match status" value="1"/>
</dbReference>
<evidence type="ECO:0000256" key="4">
    <source>
        <dbReference type="ARBA" id="ARBA00022679"/>
    </source>
</evidence>
<feature type="compositionally biased region" description="Basic and acidic residues" evidence="6">
    <location>
        <begin position="618"/>
        <end position="628"/>
    </location>
</feature>
<keyword evidence="5" id="KW-0663">Pyridoxal phosphate</keyword>
<evidence type="ECO:0000256" key="6">
    <source>
        <dbReference type="SAM" id="MobiDB-lite"/>
    </source>
</evidence>
<proteinExistence type="inferred from homology"/>
<dbReference type="CDD" id="cd00609">
    <property type="entry name" value="AAT_like"/>
    <property type="match status" value="1"/>
</dbReference>
<dbReference type="PANTHER" id="PTHR42790:SF21">
    <property type="entry name" value="AROMATIC_AMINOADIPATE AMINOTRANSFERASE 1"/>
    <property type="match status" value="1"/>
</dbReference>
<evidence type="ECO:0000256" key="3">
    <source>
        <dbReference type="ARBA" id="ARBA00022576"/>
    </source>
</evidence>
<accession>A0ABR3ERV9</accession>
<keyword evidence="4" id="KW-0808">Transferase</keyword>
<feature type="non-terminal residue" evidence="8">
    <location>
        <position position="783"/>
    </location>
</feature>
<dbReference type="Gene3D" id="3.40.640.10">
    <property type="entry name" value="Type I PLP-dependent aspartate aminotransferase-like (Major domain)"/>
    <property type="match status" value="1"/>
</dbReference>
<comment type="cofactor">
    <cofactor evidence="1">
        <name>pyridoxal 5'-phosphate</name>
        <dbReference type="ChEBI" id="CHEBI:597326"/>
    </cofactor>
</comment>
<dbReference type="InterPro" id="IPR050859">
    <property type="entry name" value="Class-I_PLP-dep_aminotransf"/>
</dbReference>
<evidence type="ECO:0000313" key="8">
    <source>
        <dbReference type="EMBL" id="KAL0565611.1"/>
    </source>
</evidence>
<protein>
    <recommendedName>
        <fullName evidence="7">Aminotransferase class I/classII large domain-containing protein</fullName>
    </recommendedName>
</protein>
<name>A0ABR3ERV9_9AGAR</name>
<evidence type="ECO:0000256" key="1">
    <source>
        <dbReference type="ARBA" id="ARBA00001933"/>
    </source>
</evidence>
<evidence type="ECO:0000259" key="7">
    <source>
        <dbReference type="Pfam" id="PF00155"/>
    </source>
</evidence>
<dbReference type="CDD" id="cd12148">
    <property type="entry name" value="fungal_TF_MHR"/>
    <property type="match status" value="1"/>
</dbReference>
<evidence type="ECO:0000256" key="5">
    <source>
        <dbReference type="ARBA" id="ARBA00022898"/>
    </source>
</evidence>
<dbReference type="InterPro" id="IPR004839">
    <property type="entry name" value="Aminotransferase_I/II_large"/>
</dbReference>
<comment type="caution">
    <text evidence="8">The sequence shown here is derived from an EMBL/GenBank/DDBJ whole genome shotgun (WGS) entry which is preliminary data.</text>
</comment>
<dbReference type="EMBL" id="JBAHYK010002192">
    <property type="protein sequence ID" value="KAL0565611.1"/>
    <property type="molecule type" value="Genomic_DNA"/>
</dbReference>
<organism evidence="8 9">
    <name type="scientific">Marasmius crinis-equi</name>
    <dbReference type="NCBI Taxonomy" id="585013"/>
    <lineage>
        <taxon>Eukaryota</taxon>
        <taxon>Fungi</taxon>
        <taxon>Dikarya</taxon>
        <taxon>Basidiomycota</taxon>
        <taxon>Agaricomycotina</taxon>
        <taxon>Agaricomycetes</taxon>
        <taxon>Agaricomycetidae</taxon>
        <taxon>Agaricales</taxon>
        <taxon>Marasmiineae</taxon>
        <taxon>Marasmiaceae</taxon>
        <taxon>Marasmius</taxon>
    </lineage>
</organism>
<dbReference type="Proteomes" id="UP001465976">
    <property type="component" value="Unassembled WGS sequence"/>
</dbReference>
<comment type="similarity">
    <text evidence="2">Belongs to the class-I pyridoxal-phosphate-dependent aminotransferase family.</text>
</comment>
<keyword evidence="9" id="KW-1185">Reference proteome</keyword>
<feature type="region of interest" description="Disordered" evidence="6">
    <location>
        <begin position="592"/>
        <end position="696"/>
    </location>
</feature>
<dbReference type="PANTHER" id="PTHR42790">
    <property type="entry name" value="AMINOTRANSFERASE"/>
    <property type="match status" value="1"/>
</dbReference>
<dbReference type="InterPro" id="IPR015421">
    <property type="entry name" value="PyrdxlP-dep_Trfase_major"/>
</dbReference>